<dbReference type="EnsemblPlants" id="Kaladp0032s0161.1.v1.1">
    <property type="protein sequence ID" value="Kaladp0032s0161.1.v1.1.CDS.1"/>
    <property type="gene ID" value="Kaladp0032s0161.v1.1"/>
</dbReference>
<keyword evidence="2" id="KW-1185">Reference proteome</keyword>
<evidence type="ECO:0000313" key="2">
    <source>
        <dbReference type="Proteomes" id="UP000594263"/>
    </source>
</evidence>
<reference evidence="1" key="1">
    <citation type="submission" date="2021-01" db="UniProtKB">
        <authorList>
            <consortium name="EnsemblPlants"/>
        </authorList>
    </citation>
    <scope>IDENTIFICATION</scope>
</reference>
<dbReference type="AlphaFoldDB" id="A0A7N0TCQ0"/>
<sequence>MMDRALKFQETPTTSMAKEVAPLQALHKIARELVTFFLGKNKPKKKKKKGNMMEKDVSLVMRKHLIM</sequence>
<protein>
    <submittedName>
        <fullName evidence="1">Uncharacterized protein</fullName>
    </submittedName>
</protein>
<accession>A0A7N0TCQ0</accession>
<dbReference type="Gramene" id="Kaladp0032s0161.1.v1.1">
    <property type="protein sequence ID" value="Kaladp0032s0161.1.v1.1.CDS.1"/>
    <property type="gene ID" value="Kaladp0032s0161.v1.1"/>
</dbReference>
<organism evidence="1 2">
    <name type="scientific">Kalanchoe fedtschenkoi</name>
    <name type="common">Lavender scallops</name>
    <name type="synonym">South American air plant</name>
    <dbReference type="NCBI Taxonomy" id="63787"/>
    <lineage>
        <taxon>Eukaryota</taxon>
        <taxon>Viridiplantae</taxon>
        <taxon>Streptophyta</taxon>
        <taxon>Embryophyta</taxon>
        <taxon>Tracheophyta</taxon>
        <taxon>Spermatophyta</taxon>
        <taxon>Magnoliopsida</taxon>
        <taxon>eudicotyledons</taxon>
        <taxon>Gunneridae</taxon>
        <taxon>Pentapetalae</taxon>
        <taxon>Saxifragales</taxon>
        <taxon>Crassulaceae</taxon>
        <taxon>Kalanchoe</taxon>
    </lineage>
</organism>
<proteinExistence type="predicted"/>
<name>A0A7N0TCQ0_KALFE</name>
<dbReference type="Proteomes" id="UP000594263">
    <property type="component" value="Unplaced"/>
</dbReference>
<evidence type="ECO:0000313" key="1">
    <source>
        <dbReference type="EnsemblPlants" id="Kaladp0032s0161.1.v1.1.CDS.1"/>
    </source>
</evidence>